<dbReference type="AlphaFoldDB" id="A0A6A4H5S2"/>
<evidence type="ECO:0000313" key="1">
    <source>
        <dbReference type="EMBL" id="KAE9392555.1"/>
    </source>
</evidence>
<name>A0A6A4H5S2_9AGAR</name>
<sequence>MFSLCKNSNAGTGGDPHAMCRLCMMEAFKHMDEEDPKCHVCRGPLDMEHYAALICPSPTPLPPPEDKKH</sequence>
<gene>
    <name evidence="1" type="ORF">BT96DRAFT_1000281</name>
</gene>
<evidence type="ECO:0000313" key="2">
    <source>
        <dbReference type="Proteomes" id="UP000799118"/>
    </source>
</evidence>
<organism evidence="1 2">
    <name type="scientific">Gymnopus androsaceus JB14</name>
    <dbReference type="NCBI Taxonomy" id="1447944"/>
    <lineage>
        <taxon>Eukaryota</taxon>
        <taxon>Fungi</taxon>
        <taxon>Dikarya</taxon>
        <taxon>Basidiomycota</taxon>
        <taxon>Agaricomycotina</taxon>
        <taxon>Agaricomycetes</taxon>
        <taxon>Agaricomycetidae</taxon>
        <taxon>Agaricales</taxon>
        <taxon>Marasmiineae</taxon>
        <taxon>Omphalotaceae</taxon>
        <taxon>Gymnopus</taxon>
    </lineage>
</organism>
<accession>A0A6A4H5S2</accession>
<proteinExistence type="predicted"/>
<protein>
    <submittedName>
        <fullName evidence="1">Uncharacterized protein</fullName>
    </submittedName>
</protein>
<keyword evidence="2" id="KW-1185">Reference proteome</keyword>
<reference evidence="1" key="1">
    <citation type="journal article" date="2019" name="Environ. Microbiol.">
        <title>Fungal ecological strategies reflected in gene transcription - a case study of two litter decomposers.</title>
        <authorList>
            <person name="Barbi F."/>
            <person name="Kohler A."/>
            <person name="Barry K."/>
            <person name="Baskaran P."/>
            <person name="Daum C."/>
            <person name="Fauchery L."/>
            <person name="Ihrmark K."/>
            <person name="Kuo A."/>
            <person name="LaButti K."/>
            <person name="Lipzen A."/>
            <person name="Morin E."/>
            <person name="Grigoriev I.V."/>
            <person name="Henrissat B."/>
            <person name="Lindahl B."/>
            <person name="Martin F."/>
        </authorList>
    </citation>
    <scope>NUCLEOTIDE SEQUENCE</scope>
    <source>
        <strain evidence="1">JB14</strain>
    </source>
</reference>
<dbReference type="EMBL" id="ML769593">
    <property type="protein sequence ID" value="KAE9392555.1"/>
    <property type="molecule type" value="Genomic_DNA"/>
</dbReference>
<dbReference type="Proteomes" id="UP000799118">
    <property type="component" value="Unassembled WGS sequence"/>
</dbReference>